<proteinExistence type="predicted"/>
<dbReference type="PROSITE" id="PS00356">
    <property type="entry name" value="HTH_LACI_1"/>
    <property type="match status" value="1"/>
</dbReference>
<keyword evidence="1" id="KW-0805">Transcription regulation</keyword>
<dbReference type="EMBL" id="CP061169">
    <property type="protein sequence ID" value="QPZ37561.1"/>
    <property type="molecule type" value="Genomic_DNA"/>
</dbReference>
<dbReference type="SUPFAM" id="SSF47413">
    <property type="entry name" value="lambda repressor-like DNA-binding domains"/>
    <property type="match status" value="1"/>
</dbReference>
<dbReference type="SUPFAM" id="SSF53822">
    <property type="entry name" value="Periplasmic binding protein-like I"/>
    <property type="match status" value="1"/>
</dbReference>
<protein>
    <submittedName>
        <fullName evidence="5">LacI family DNA-binding transcriptional regulator</fullName>
    </submittedName>
</protein>
<dbReference type="InterPro" id="IPR028082">
    <property type="entry name" value="Peripla_BP_I"/>
</dbReference>
<dbReference type="Gene3D" id="1.10.260.40">
    <property type="entry name" value="lambda repressor-like DNA-binding domains"/>
    <property type="match status" value="1"/>
</dbReference>
<dbReference type="InterPro" id="IPR000843">
    <property type="entry name" value="HTH_LacI"/>
</dbReference>
<dbReference type="InterPro" id="IPR046335">
    <property type="entry name" value="LacI/GalR-like_sensor"/>
</dbReference>
<dbReference type="Pfam" id="PF00356">
    <property type="entry name" value="LacI"/>
    <property type="match status" value="1"/>
</dbReference>
<evidence type="ECO:0000313" key="5">
    <source>
        <dbReference type="EMBL" id="QPZ37561.1"/>
    </source>
</evidence>
<reference evidence="5 6" key="1">
    <citation type="submission" date="2020-12" db="EMBL/GenBank/DDBJ databases">
        <title>Microbacterium sp. HY060.</title>
        <authorList>
            <person name="Zhou J."/>
        </authorList>
    </citation>
    <scope>NUCLEOTIDE SEQUENCE [LARGE SCALE GENOMIC DNA]</scope>
    <source>
        <strain evidence="5 6">HY60</strain>
    </source>
</reference>
<dbReference type="InterPro" id="IPR010982">
    <property type="entry name" value="Lambda_DNA-bd_dom_sf"/>
</dbReference>
<dbReference type="CDD" id="cd01392">
    <property type="entry name" value="HTH_LacI"/>
    <property type="match status" value="1"/>
</dbReference>
<evidence type="ECO:0000256" key="2">
    <source>
        <dbReference type="ARBA" id="ARBA00023125"/>
    </source>
</evidence>
<evidence type="ECO:0000256" key="3">
    <source>
        <dbReference type="ARBA" id="ARBA00023163"/>
    </source>
</evidence>
<dbReference type="PROSITE" id="PS50932">
    <property type="entry name" value="HTH_LACI_2"/>
    <property type="match status" value="1"/>
</dbReference>
<dbReference type="PANTHER" id="PTHR30146:SF153">
    <property type="entry name" value="LACTOSE OPERON REPRESSOR"/>
    <property type="match status" value="1"/>
</dbReference>
<dbReference type="SMART" id="SM00354">
    <property type="entry name" value="HTH_LACI"/>
    <property type="match status" value="1"/>
</dbReference>
<accession>A0ABX6YGJ1</accession>
<gene>
    <name evidence="5" type="ORF">HCR76_12060</name>
</gene>
<dbReference type="Proteomes" id="UP000662814">
    <property type="component" value="Chromosome"/>
</dbReference>
<dbReference type="Pfam" id="PF13377">
    <property type="entry name" value="Peripla_BP_3"/>
    <property type="match status" value="1"/>
</dbReference>
<name>A0ABX6YGJ1_9MICO</name>
<dbReference type="GO" id="GO:0003677">
    <property type="term" value="F:DNA binding"/>
    <property type="evidence" value="ECO:0007669"/>
    <property type="project" value="UniProtKB-KW"/>
</dbReference>
<dbReference type="PANTHER" id="PTHR30146">
    <property type="entry name" value="LACI-RELATED TRANSCRIPTIONAL REPRESSOR"/>
    <property type="match status" value="1"/>
</dbReference>
<organism evidence="5 6">
    <name type="scientific">Paramicrobacterium chengjingii</name>
    <dbReference type="NCBI Taxonomy" id="2769067"/>
    <lineage>
        <taxon>Bacteria</taxon>
        <taxon>Bacillati</taxon>
        <taxon>Actinomycetota</taxon>
        <taxon>Actinomycetes</taxon>
        <taxon>Micrococcales</taxon>
        <taxon>Microbacteriaceae</taxon>
        <taxon>Paramicrobacterium</taxon>
    </lineage>
</organism>
<evidence type="ECO:0000313" key="6">
    <source>
        <dbReference type="Proteomes" id="UP000662814"/>
    </source>
</evidence>
<dbReference type="RefSeq" id="WP_166990719.1">
    <property type="nucleotide sequence ID" value="NZ_CP061169.1"/>
</dbReference>
<dbReference type="Gene3D" id="3.40.50.2300">
    <property type="match status" value="2"/>
</dbReference>
<keyword evidence="6" id="KW-1185">Reference proteome</keyword>
<sequence length="341" mass="36742">MANIHDVARAAGVSISTVSYALSGKRSIGEETRKRISAAVRDLGYRPNAGARMLAGTKTHIFAVTAPLHAETYAPAHMAFVLAVTQAARTHDYDVLLLTEDEATAGLQRVAASRLVDGIIVLDVARDDERTRLLHEIDLPSTVIGIPDDTEGLVCIDLDFRRAAELSLERLVEHGHRSIGMLGHPPRVYERGSNFPHRFRAGFRDAADALAVRSAVALPGHGPAGVRAALNELYEQLPDMTGLVMNCEEPIQTSALDELADRGIEIPRDLSVVSACSSFDTSRFSPPLDVIPLVAADSCVRGVELLVEQLVSDVEPHVELVAPQFLDRGSIVTPTPTSGRN</sequence>
<evidence type="ECO:0000256" key="1">
    <source>
        <dbReference type="ARBA" id="ARBA00023015"/>
    </source>
</evidence>
<keyword evidence="3" id="KW-0804">Transcription</keyword>
<keyword evidence="2 5" id="KW-0238">DNA-binding</keyword>
<evidence type="ECO:0000259" key="4">
    <source>
        <dbReference type="PROSITE" id="PS50932"/>
    </source>
</evidence>
<feature type="domain" description="HTH lacI-type" evidence="4">
    <location>
        <begin position="2"/>
        <end position="56"/>
    </location>
</feature>